<dbReference type="AlphaFoldDB" id="A0A915C1L1"/>
<protein>
    <submittedName>
        <fullName evidence="2 3">Secreted protein</fullName>
    </submittedName>
</protein>
<dbReference type="WBParaSite" id="PgR077_g009_t02">
    <property type="protein sequence ID" value="PgR077_g009_t02"/>
    <property type="gene ID" value="PgR077_g009"/>
</dbReference>
<accession>A0A915C1L1</accession>
<dbReference type="WBParaSite" id="PgR077_g009_t01">
    <property type="protein sequence ID" value="PgR077_g009_t01"/>
    <property type="gene ID" value="PgR077_g009"/>
</dbReference>
<dbReference type="Proteomes" id="UP000887569">
    <property type="component" value="Unplaced"/>
</dbReference>
<evidence type="ECO:0000313" key="3">
    <source>
        <dbReference type="WBParaSite" id="PgR077_g009_t02"/>
    </source>
</evidence>
<reference evidence="2 3" key="1">
    <citation type="submission" date="2022-11" db="UniProtKB">
        <authorList>
            <consortium name="WormBaseParasite"/>
        </authorList>
    </citation>
    <scope>IDENTIFICATION</scope>
</reference>
<evidence type="ECO:0000313" key="2">
    <source>
        <dbReference type="WBParaSite" id="PgR077_g009_t01"/>
    </source>
</evidence>
<proteinExistence type="predicted"/>
<keyword evidence="1" id="KW-1185">Reference proteome</keyword>
<name>A0A915C1L1_PARUN</name>
<sequence>MIEGPICLLWIVLPSSRFHVYVLLLIAVRLLEESLPQQDSEEWNEFDFCSALLIWNIWFLVELVNPLRSDSLVVNRLLYCR</sequence>
<organism evidence="1 3">
    <name type="scientific">Parascaris univalens</name>
    <name type="common">Nematode worm</name>
    <dbReference type="NCBI Taxonomy" id="6257"/>
    <lineage>
        <taxon>Eukaryota</taxon>
        <taxon>Metazoa</taxon>
        <taxon>Ecdysozoa</taxon>
        <taxon>Nematoda</taxon>
        <taxon>Chromadorea</taxon>
        <taxon>Rhabditida</taxon>
        <taxon>Spirurina</taxon>
        <taxon>Ascaridomorpha</taxon>
        <taxon>Ascaridoidea</taxon>
        <taxon>Ascarididae</taxon>
        <taxon>Parascaris</taxon>
    </lineage>
</organism>
<evidence type="ECO:0000313" key="1">
    <source>
        <dbReference type="Proteomes" id="UP000887569"/>
    </source>
</evidence>